<dbReference type="Proteomes" id="UP001596456">
    <property type="component" value="Unassembled WGS sequence"/>
</dbReference>
<comment type="pathway">
    <text evidence="1 5">Carotenoid biosynthesis.</text>
</comment>
<evidence type="ECO:0000259" key="6">
    <source>
        <dbReference type="Pfam" id="PF01593"/>
    </source>
</evidence>
<feature type="domain" description="Amine oxidase" evidence="6">
    <location>
        <begin position="13"/>
        <end position="494"/>
    </location>
</feature>
<dbReference type="RefSeq" id="WP_377358707.1">
    <property type="nucleotide sequence ID" value="NZ_JBHTCM010000010.1"/>
</dbReference>
<proteinExistence type="inferred from homology"/>
<keyword evidence="4 5" id="KW-0560">Oxidoreductase</keyword>
<dbReference type="NCBIfam" id="TIGR02734">
    <property type="entry name" value="crtI_fam"/>
    <property type="match status" value="1"/>
</dbReference>
<evidence type="ECO:0000256" key="4">
    <source>
        <dbReference type="ARBA" id="ARBA00023002"/>
    </source>
</evidence>
<keyword evidence="8" id="KW-1185">Reference proteome</keyword>
<evidence type="ECO:0000256" key="3">
    <source>
        <dbReference type="ARBA" id="ARBA00022746"/>
    </source>
</evidence>
<comment type="similarity">
    <text evidence="2 5">Belongs to the carotenoid/retinoid oxidoreductase family.</text>
</comment>
<dbReference type="GO" id="GO:0016491">
    <property type="term" value="F:oxidoreductase activity"/>
    <property type="evidence" value="ECO:0007669"/>
    <property type="project" value="UniProtKB-KW"/>
</dbReference>
<dbReference type="Gene3D" id="3.50.50.60">
    <property type="entry name" value="FAD/NAD(P)-binding domain"/>
    <property type="match status" value="2"/>
</dbReference>
<comment type="caution">
    <text evidence="7">The sequence shown here is derived from an EMBL/GenBank/DDBJ whole genome shotgun (WGS) entry which is preliminary data.</text>
</comment>
<keyword evidence="3 5" id="KW-0125">Carotenoid biosynthesis</keyword>
<dbReference type="Pfam" id="PF01593">
    <property type="entry name" value="Amino_oxidase"/>
    <property type="match status" value="1"/>
</dbReference>
<dbReference type="InterPro" id="IPR036188">
    <property type="entry name" value="FAD/NAD-bd_sf"/>
</dbReference>
<dbReference type="SUPFAM" id="SSF51905">
    <property type="entry name" value="FAD/NAD(P)-binding domain"/>
    <property type="match status" value="1"/>
</dbReference>
<dbReference type="NCBIfam" id="NF045637">
    <property type="entry name" value="carotdesatCrtDProt"/>
    <property type="match status" value="1"/>
</dbReference>
<dbReference type="InterPro" id="IPR002937">
    <property type="entry name" value="Amino_oxidase"/>
</dbReference>
<dbReference type="InterPro" id="IPR014105">
    <property type="entry name" value="Carotenoid/retinoid_OxRdtase"/>
</dbReference>
<evidence type="ECO:0000256" key="5">
    <source>
        <dbReference type="RuleBase" id="RU362075"/>
    </source>
</evidence>
<evidence type="ECO:0000313" key="8">
    <source>
        <dbReference type="Proteomes" id="UP001596456"/>
    </source>
</evidence>
<protein>
    <submittedName>
        <fullName evidence="7">1-hydroxycarotenoid 3,4-desaturase CrtD</fullName>
        <ecNumber evidence="7">1.3.99.27</ecNumber>
    </submittedName>
</protein>
<name>A0ABW2KWK1_9PROT</name>
<accession>A0ABW2KWK1</accession>
<reference evidence="8" key="1">
    <citation type="journal article" date="2019" name="Int. J. Syst. Evol. Microbiol.">
        <title>The Global Catalogue of Microorganisms (GCM) 10K type strain sequencing project: providing services to taxonomists for standard genome sequencing and annotation.</title>
        <authorList>
            <consortium name="The Broad Institute Genomics Platform"/>
            <consortium name="The Broad Institute Genome Sequencing Center for Infectious Disease"/>
            <person name="Wu L."/>
            <person name="Ma J."/>
        </authorList>
    </citation>
    <scope>NUCLEOTIDE SEQUENCE [LARGE SCALE GENOMIC DNA]</scope>
    <source>
        <strain evidence="8">CGMCC 1.16275</strain>
    </source>
</reference>
<dbReference type="PANTHER" id="PTHR43734:SF7">
    <property type="entry name" value="4,4'-DIAPONEUROSPORENE OXYGENASE"/>
    <property type="match status" value="1"/>
</dbReference>
<dbReference type="EMBL" id="JBHTCM010000010">
    <property type="protein sequence ID" value="MFC7333557.1"/>
    <property type="molecule type" value="Genomic_DNA"/>
</dbReference>
<dbReference type="PRINTS" id="PR00419">
    <property type="entry name" value="ADXRDTASE"/>
</dbReference>
<organism evidence="7 8">
    <name type="scientific">Rhodocista pekingensis</name>
    <dbReference type="NCBI Taxonomy" id="201185"/>
    <lineage>
        <taxon>Bacteria</taxon>
        <taxon>Pseudomonadati</taxon>
        <taxon>Pseudomonadota</taxon>
        <taxon>Alphaproteobacteria</taxon>
        <taxon>Rhodospirillales</taxon>
        <taxon>Azospirillaceae</taxon>
        <taxon>Rhodocista</taxon>
    </lineage>
</organism>
<sequence length="500" mass="53420">MPRYHVAVIGGGVAGLVSAVLLAARGLQVTVLEKGPAPGGKMRQIAIGDARIDSGPTVFTMLPVLEQIFAEAGASLSDHLTLERAEILARHAWVEGGRLDLFADIDRSADAIAAFAGPAEADGYRRFCRDAARTFRTLDRPFMRAASPGMVTMATTAGPFGMLNLLRARPFATLWNALGDHFRDPRLRQLFGRYSTYCGSSPFQATAILMLVAHVEQEGVWLVRGGMHRVATALEGLARSHGAEFRYGTEVRQVLLRDGRACGVELADGERLEADAVICNGDVGAVAGGLLGGGVAPAVAPVPREQRSLSAVTWSMLAETSGFPLLRHTVFFSDDYAGEFDDIFVRRRLPRVPTVYICAQDRGAGPDAAAPPPGTRERLLCLVNAPPDGDANPFDAAEIERCTERTFGLLERCGLTVTRTGSDTVVTTPADFGRMFPATGGALYGRASHGWKASFQRPPGRTRIPRFYLAGGSAHPGPGVPMAALSGRMAAESLLRDLRP</sequence>
<gene>
    <name evidence="7" type="primary">crtD</name>
    <name evidence="7" type="ORF">ACFQPS_10325</name>
</gene>
<evidence type="ECO:0000313" key="7">
    <source>
        <dbReference type="EMBL" id="MFC7333557.1"/>
    </source>
</evidence>
<evidence type="ECO:0000256" key="1">
    <source>
        <dbReference type="ARBA" id="ARBA00004829"/>
    </source>
</evidence>
<evidence type="ECO:0000256" key="2">
    <source>
        <dbReference type="ARBA" id="ARBA00006046"/>
    </source>
</evidence>
<dbReference type="InterPro" id="IPR054841">
    <property type="entry name" value="carotdesatCrtD"/>
</dbReference>
<dbReference type="PANTHER" id="PTHR43734">
    <property type="entry name" value="PHYTOENE DESATURASE"/>
    <property type="match status" value="1"/>
</dbReference>
<dbReference type="EC" id="1.3.99.27" evidence="7"/>